<sequence>MLPIIYAHRGAKAYAPENTMAAFKLAIDMESEGIETDVHLSKDGYLVLIHDEKVNRTTNGKGYIKDMTLEEIKRLDAGVKFIEKFKGEKIPTLEELICLIKNTDIILNIEIKNNIINYPGIEEKVVKLIKKYGIEKRVIVSSFNHNTIYKIKDIDENIKTGILYSRNIKRPIRFAKNIKADALHPKFKRVSIKLMLKAKLTSLEVNTFTINTEKYFEKCFKYRVNGIITDYPDKAIAFKKRWING</sequence>
<protein>
    <submittedName>
        <fullName evidence="2">Glycerophosphodiester phosphodiesterase</fullName>
    </submittedName>
</protein>
<accession>A0A845QVC7</accession>
<evidence type="ECO:0000259" key="1">
    <source>
        <dbReference type="PROSITE" id="PS51704"/>
    </source>
</evidence>
<reference evidence="2 3" key="1">
    <citation type="submission" date="2018-08" db="EMBL/GenBank/DDBJ databases">
        <title>Murine metabolic-syndrome-specific gut microbial biobank.</title>
        <authorList>
            <person name="Liu C."/>
        </authorList>
    </citation>
    <scope>NUCLEOTIDE SEQUENCE [LARGE SCALE GENOMIC DNA]</scope>
    <source>
        <strain evidence="2 3">583</strain>
    </source>
</reference>
<dbReference type="PANTHER" id="PTHR46211">
    <property type="entry name" value="GLYCEROPHOSPHORYL DIESTER PHOSPHODIESTERASE"/>
    <property type="match status" value="1"/>
</dbReference>
<dbReference type="InterPro" id="IPR017946">
    <property type="entry name" value="PLC-like_Pdiesterase_TIM-brl"/>
</dbReference>
<dbReference type="GO" id="GO:0006629">
    <property type="term" value="P:lipid metabolic process"/>
    <property type="evidence" value="ECO:0007669"/>
    <property type="project" value="InterPro"/>
</dbReference>
<proteinExistence type="predicted"/>
<name>A0A845QVC7_9CLOT</name>
<gene>
    <name evidence="2" type="ORF">D3Z33_04865</name>
</gene>
<dbReference type="PROSITE" id="PS51704">
    <property type="entry name" value="GP_PDE"/>
    <property type="match status" value="1"/>
</dbReference>
<dbReference type="Pfam" id="PF03009">
    <property type="entry name" value="GDPD"/>
    <property type="match status" value="1"/>
</dbReference>
<feature type="domain" description="GP-PDE" evidence="1">
    <location>
        <begin position="3"/>
        <end position="239"/>
    </location>
</feature>
<evidence type="ECO:0000313" key="2">
    <source>
        <dbReference type="EMBL" id="NBI06191.1"/>
    </source>
</evidence>
<keyword evidence="3" id="KW-1185">Reference proteome</keyword>
<dbReference type="AlphaFoldDB" id="A0A845QVC7"/>
<dbReference type="EMBL" id="QXXA01000005">
    <property type="protein sequence ID" value="NBI06191.1"/>
    <property type="molecule type" value="Genomic_DNA"/>
</dbReference>
<dbReference type="RefSeq" id="WP_160196674.1">
    <property type="nucleotide sequence ID" value="NZ_QXXA01000005.1"/>
</dbReference>
<dbReference type="InterPro" id="IPR030395">
    <property type="entry name" value="GP_PDE_dom"/>
</dbReference>
<evidence type="ECO:0000313" key="3">
    <source>
        <dbReference type="Proteomes" id="UP000467132"/>
    </source>
</evidence>
<dbReference type="Proteomes" id="UP000467132">
    <property type="component" value="Unassembled WGS sequence"/>
</dbReference>
<dbReference type="OrthoDB" id="384721at2"/>
<dbReference type="SUPFAM" id="SSF51695">
    <property type="entry name" value="PLC-like phosphodiesterases"/>
    <property type="match status" value="1"/>
</dbReference>
<dbReference type="Gene3D" id="3.20.20.190">
    <property type="entry name" value="Phosphatidylinositol (PI) phosphodiesterase"/>
    <property type="match status" value="1"/>
</dbReference>
<comment type="caution">
    <text evidence="2">The sequence shown here is derived from an EMBL/GenBank/DDBJ whole genome shotgun (WGS) entry which is preliminary data.</text>
</comment>
<organism evidence="2 3">
    <name type="scientific">Senegalia massiliensis</name>
    <dbReference type="NCBI Taxonomy" id="1720316"/>
    <lineage>
        <taxon>Bacteria</taxon>
        <taxon>Bacillati</taxon>
        <taxon>Bacillota</taxon>
        <taxon>Clostridia</taxon>
        <taxon>Eubacteriales</taxon>
        <taxon>Clostridiaceae</taxon>
        <taxon>Senegalia</taxon>
    </lineage>
</organism>
<dbReference type="CDD" id="cd08563">
    <property type="entry name" value="GDPD_TtGDE_like"/>
    <property type="match status" value="1"/>
</dbReference>
<dbReference type="GO" id="GO:0008081">
    <property type="term" value="F:phosphoric diester hydrolase activity"/>
    <property type="evidence" value="ECO:0007669"/>
    <property type="project" value="InterPro"/>
</dbReference>
<dbReference type="PANTHER" id="PTHR46211:SF1">
    <property type="entry name" value="GLYCEROPHOSPHODIESTER PHOSPHODIESTERASE, CYTOPLASMIC"/>
    <property type="match status" value="1"/>
</dbReference>